<dbReference type="AlphaFoldDB" id="A0AAV7SYJ3"/>
<dbReference type="EMBL" id="JANPWB010000007">
    <property type="protein sequence ID" value="KAJ1169197.1"/>
    <property type="molecule type" value="Genomic_DNA"/>
</dbReference>
<evidence type="ECO:0000256" key="1">
    <source>
        <dbReference type="SAM" id="MobiDB-lite"/>
    </source>
</evidence>
<feature type="compositionally biased region" description="Basic and acidic residues" evidence="1">
    <location>
        <begin position="12"/>
        <end position="56"/>
    </location>
</feature>
<gene>
    <name evidence="2" type="ORF">NDU88_001103</name>
</gene>
<name>A0AAV7SYJ3_PLEWA</name>
<feature type="compositionally biased region" description="Basic and acidic residues" evidence="1">
    <location>
        <begin position="119"/>
        <end position="129"/>
    </location>
</feature>
<accession>A0AAV7SYJ3</accession>
<sequence>MERVDVIGSPGNDKEKIAGRRETGTERKRSEERQKEDRCGRRTGGLEDKEARKRTSGDCGGAPRSLNQPWRRGRVEKPATSPKGRGFCRDRTASAVHSQCWWGRPGGSAEEGWAHRSTAHKDLNRAKRF</sequence>
<dbReference type="Proteomes" id="UP001066276">
    <property type="component" value="Chromosome 4_1"/>
</dbReference>
<protein>
    <submittedName>
        <fullName evidence="2">Uncharacterized protein</fullName>
    </submittedName>
</protein>
<feature type="region of interest" description="Disordered" evidence="1">
    <location>
        <begin position="103"/>
        <end position="129"/>
    </location>
</feature>
<evidence type="ECO:0000313" key="2">
    <source>
        <dbReference type="EMBL" id="KAJ1169197.1"/>
    </source>
</evidence>
<reference evidence="2" key="1">
    <citation type="journal article" date="2022" name="bioRxiv">
        <title>Sequencing and chromosome-scale assembly of the giantPleurodeles waltlgenome.</title>
        <authorList>
            <person name="Brown T."/>
            <person name="Elewa A."/>
            <person name="Iarovenko S."/>
            <person name="Subramanian E."/>
            <person name="Araus A.J."/>
            <person name="Petzold A."/>
            <person name="Susuki M."/>
            <person name="Suzuki K.-i.T."/>
            <person name="Hayashi T."/>
            <person name="Toyoda A."/>
            <person name="Oliveira C."/>
            <person name="Osipova E."/>
            <person name="Leigh N.D."/>
            <person name="Simon A."/>
            <person name="Yun M.H."/>
        </authorList>
    </citation>
    <scope>NUCLEOTIDE SEQUENCE</scope>
    <source>
        <strain evidence="2">20211129_DDA</strain>
        <tissue evidence="2">Liver</tissue>
    </source>
</reference>
<organism evidence="2 3">
    <name type="scientific">Pleurodeles waltl</name>
    <name type="common">Iberian ribbed newt</name>
    <dbReference type="NCBI Taxonomy" id="8319"/>
    <lineage>
        <taxon>Eukaryota</taxon>
        <taxon>Metazoa</taxon>
        <taxon>Chordata</taxon>
        <taxon>Craniata</taxon>
        <taxon>Vertebrata</taxon>
        <taxon>Euteleostomi</taxon>
        <taxon>Amphibia</taxon>
        <taxon>Batrachia</taxon>
        <taxon>Caudata</taxon>
        <taxon>Salamandroidea</taxon>
        <taxon>Salamandridae</taxon>
        <taxon>Pleurodelinae</taxon>
        <taxon>Pleurodeles</taxon>
    </lineage>
</organism>
<comment type="caution">
    <text evidence="2">The sequence shown here is derived from an EMBL/GenBank/DDBJ whole genome shotgun (WGS) entry which is preliminary data.</text>
</comment>
<proteinExistence type="predicted"/>
<feature type="region of interest" description="Disordered" evidence="1">
    <location>
        <begin position="1"/>
        <end position="90"/>
    </location>
</feature>
<evidence type="ECO:0000313" key="3">
    <source>
        <dbReference type="Proteomes" id="UP001066276"/>
    </source>
</evidence>
<keyword evidence="3" id="KW-1185">Reference proteome</keyword>